<feature type="transmembrane region" description="Helical" evidence="7">
    <location>
        <begin position="139"/>
        <end position="163"/>
    </location>
</feature>
<dbReference type="Pfam" id="PF07086">
    <property type="entry name" value="Jagunal"/>
    <property type="match status" value="1"/>
</dbReference>
<sequence length="173" mass="18943">MHQRTSTASGRPSGTDGSDFSYRMVVDSRYQKVAKGKSQLSKIIFIQAVIQLIVAANSFFAAQKTENFDRCAFCSVALGFISLIIGELGRKRSRSNFLKLYVAGSSTAVILSAVCFAMSRNPLEVLRNFNSLLPPNFEVLKILALILGFLVQIYSVAITASLIRNMAPPKRAS</sequence>
<comment type="subcellular location">
    <subcellularLocation>
        <location evidence="1">Endoplasmic reticulum membrane</location>
        <topology evidence="1">Multi-pass membrane protein</topology>
    </subcellularLocation>
</comment>
<evidence type="ECO:0000256" key="3">
    <source>
        <dbReference type="ARBA" id="ARBA00022692"/>
    </source>
</evidence>
<gene>
    <name evidence="8" type="ORF">CCAM_LOCUS23145</name>
</gene>
<evidence type="ECO:0000256" key="4">
    <source>
        <dbReference type="ARBA" id="ARBA00022824"/>
    </source>
</evidence>
<keyword evidence="6 7" id="KW-0472">Membrane</keyword>
<keyword evidence="9" id="KW-1185">Reference proteome</keyword>
<keyword evidence="3 7" id="KW-0812">Transmembrane</keyword>
<dbReference type="GO" id="GO:0016192">
    <property type="term" value="P:vesicle-mediated transport"/>
    <property type="evidence" value="ECO:0007669"/>
    <property type="project" value="TreeGrafter"/>
</dbReference>
<feature type="transmembrane region" description="Helical" evidence="7">
    <location>
        <begin position="98"/>
        <end position="119"/>
    </location>
</feature>
<accession>A0A484LYM2</accession>
<evidence type="ECO:0000313" key="8">
    <source>
        <dbReference type="EMBL" id="VFQ81369.1"/>
    </source>
</evidence>
<proteinExistence type="inferred from homology"/>
<dbReference type="EMBL" id="OOIL02002239">
    <property type="protein sequence ID" value="VFQ81369.1"/>
    <property type="molecule type" value="Genomic_DNA"/>
</dbReference>
<dbReference type="Proteomes" id="UP000595140">
    <property type="component" value="Unassembled WGS sequence"/>
</dbReference>
<feature type="transmembrane region" description="Helical" evidence="7">
    <location>
        <begin position="67"/>
        <end position="86"/>
    </location>
</feature>
<dbReference type="PANTHER" id="PTHR20955">
    <property type="entry name" value="PROTEIN JAGUNAL HOMOLOG 1"/>
    <property type="match status" value="1"/>
</dbReference>
<dbReference type="PANTHER" id="PTHR20955:SF1">
    <property type="entry name" value="PROTEIN JAGUNAL HOMOLOG 1"/>
    <property type="match status" value="1"/>
</dbReference>
<evidence type="ECO:0000256" key="5">
    <source>
        <dbReference type="ARBA" id="ARBA00022989"/>
    </source>
</evidence>
<organism evidence="8 9">
    <name type="scientific">Cuscuta campestris</name>
    <dbReference type="NCBI Taxonomy" id="132261"/>
    <lineage>
        <taxon>Eukaryota</taxon>
        <taxon>Viridiplantae</taxon>
        <taxon>Streptophyta</taxon>
        <taxon>Embryophyta</taxon>
        <taxon>Tracheophyta</taxon>
        <taxon>Spermatophyta</taxon>
        <taxon>Magnoliopsida</taxon>
        <taxon>eudicotyledons</taxon>
        <taxon>Gunneridae</taxon>
        <taxon>Pentapetalae</taxon>
        <taxon>asterids</taxon>
        <taxon>lamiids</taxon>
        <taxon>Solanales</taxon>
        <taxon>Convolvulaceae</taxon>
        <taxon>Cuscuteae</taxon>
        <taxon>Cuscuta</taxon>
        <taxon>Cuscuta subgen. Grammica</taxon>
        <taxon>Cuscuta sect. Cleistogrammica</taxon>
    </lineage>
</organism>
<evidence type="ECO:0000313" key="9">
    <source>
        <dbReference type="Proteomes" id="UP000595140"/>
    </source>
</evidence>
<keyword evidence="5 7" id="KW-1133">Transmembrane helix</keyword>
<reference evidence="8 9" key="1">
    <citation type="submission" date="2018-04" db="EMBL/GenBank/DDBJ databases">
        <authorList>
            <person name="Vogel A."/>
        </authorList>
    </citation>
    <scope>NUCLEOTIDE SEQUENCE [LARGE SCALE GENOMIC DNA]</scope>
</reference>
<evidence type="ECO:0000256" key="1">
    <source>
        <dbReference type="ARBA" id="ARBA00004477"/>
    </source>
</evidence>
<evidence type="ECO:0008006" key="10">
    <source>
        <dbReference type="Google" id="ProtNLM"/>
    </source>
</evidence>
<dbReference type="AlphaFoldDB" id="A0A484LYM2"/>
<evidence type="ECO:0000256" key="7">
    <source>
        <dbReference type="SAM" id="Phobius"/>
    </source>
</evidence>
<keyword evidence="4" id="KW-0256">Endoplasmic reticulum</keyword>
<dbReference type="InterPro" id="IPR009787">
    <property type="entry name" value="Jagunal"/>
</dbReference>
<feature type="transmembrane region" description="Helical" evidence="7">
    <location>
        <begin position="43"/>
        <end position="61"/>
    </location>
</feature>
<dbReference type="GO" id="GO:0007029">
    <property type="term" value="P:endoplasmic reticulum organization"/>
    <property type="evidence" value="ECO:0007669"/>
    <property type="project" value="InterPro"/>
</dbReference>
<protein>
    <recommendedName>
        <fullName evidence="10">Protein jagunal homolog 1-like</fullName>
    </recommendedName>
</protein>
<comment type="similarity">
    <text evidence="2">Belongs to the jagunal family.</text>
</comment>
<dbReference type="OrthoDB" id="1279455at2759"/>
<evidence type="ECO:0000256" key="6">
    <source>
        <dbReference type="ARBA" id="ARBA00023136"/>
    </source>
</evidence>
<evidence type="ECO:0000256" key="2">
    <source>
        <dbReference type="ARBA" id="ARBA00008462"/>
    </source>
</evidence>
<dbReference type="GO" id="GO:0005789">
    <property type="term" value="C:endoplasmic reticulum membrane"/>
    <property type="evidence" value="ECO:0007669"/>
    <property type="project" value="UniProtKB-SubCell"/>
</dbReference>
<name>A0A484LYM2_9ASTE</name>